<dbReference type="AlphaFoldDB" id="A0AAE0BVG5"/>
<sequence>MARVICPSYKPIAHQQDELRVQARHLSKNALPLDKTARMLSGESVVRSAKCLFEHVCQTQTLLAQMSRPDTPMSQESMNAMGHKMSELLQTLCECNLACNNHYSAAIVYQAGTATEAEAMHRMQRTVNSYDRDAISYLTKLSTDYDKFCAMHENIVRIMETKSMEDRLMVQQLCSELLGMAKDEPTFSDMLKIGKKLAVLLGGEMIMNHSTTRTLALCDFITTCKSLINGFRSVGVQAVFPLVVACYFRQQQIVTAEGKWVTEIPKLETGTPLVDLCAQACDECDQEKESASRLMDLLIKKLNISLPQIAMLGVAHTV</sequence>
<dbReference type="EMBL" id="LGRX02033150">
    <property type="protein sequence ID" value="KAK3242540.1"/>
    <property type="molecule type" value="Genomic_DNA"/>
</dbReference>
<protein>
    <submittedName>
        <fullName evidence="1">Uncharacterized protein</fullName>
    </submittedName>
</protein>
<accession>A0AAE0BVG5</accession>
<proteinExistence type="predicted"/>
<organism evidence="1 2">
    <name type="scientific">Cymbomonas tetramitiformis</name>
    <dbReference type="NCBI Taxonomy" id="36881"/>
    <lineage>
        <taxon>Eukaryota</taxon>
        <taxon>Viridiplantae</taxon>
        <taxon>Chlorophyta</taxon>
        <taxon>Pyramimonadophyceae</taxon>
        <taxon>Pyramimonadales</taxon>
        <taxon>Pyramimonadaceae</taxon>
        <taxon>Cymbomonas</taxon>
    </lineage>
</organism>
<reference evidence="1 2" key="1">
    <citation type="journal article" date="2015" name="Genome Biol. Evol.">
        <title>Comparative Genomics of a Bacterivorous Green Alga Reveals Evolutionary Causalities and Consequences of Phago-Mixotrophic Mode of Nutrition.</title>
        <authorList>
            <person name="Burns J.A."/>
            <person name="Paasch A."/>
            <person name="Narechania A."/>
            <person name="Kim E."/>
        </authorList>
    </citation>
    <scope>NUCLEOTIDE SEQUENCE [LARGE SCALE GENOMIC DNA]</scope>
    <source>
        <strain evidence="1 2">PLY_AMNH</strain>
    </source>
</reference>
<gene>
    <name evidence="1" type="ORF">CYMTET_47699</name>
</gene>
<name>A0AAE0BVG5_9CHLO</name>
<evidence type="ECO:0000313" key="1">
    <source>
        <dbReference type="EMBL" id="KAK3242540.1"/>
    </source>
</evidence>
<dbReference type="Proteomes" id="UP001190700">
    <property type="component" value="Unassembled WGS sequence"/>
</dbReference>
<evidence type="ECO:0000313" key="2">
    <source>
        <dbReference type="Proteomes" id="UP001190700"/>
    </source>
</evidence>
<keyword evidence="2" id="KW-1185">Reference proteome</keyword>
<comment type="caution">
    <text evidence="1">The sequence shown here is derived from an EMBL/GenBank/DDBJ whole genome shotgun (WGS) entry which is preliminary data.</text>
</comment>